<keyword evidence="8 9" id="KW-0472">Membrane</keyword>
<comment type="subunit">
    <text evidence="10">Forms a complex with SecD. Part of the essential Sec protein translocation apparatus which comprises SecA, SecYEG and auxiliary proteins SecDF. Other proteins may also be involved.</text>
</comment>
<evidence type="ECO:0000256" key="6">
    <source>
        <dbReference type="ARBA" id="ARBA00022989"/>
    </source>
</evidence>
<comment type="function">
    <text evidence="9">Part of the Sec protein translocase complex. Interacts with the SecYEG preprotein conducting channel. SecDF uses the proton motive force (PMF) to complete protein translocation after the ATP-dependent function of SecA.</text>
</comment>
<dbReference type="HAMAP" id="MF_01463_B">
    <property type="entry name" value="SecD_B"/>
    <property type="match status" value="1"/>
</dbReference>
<feature type="region of interest" description="Disordered" evidence="11">
    <location>
        <begin position="739"/>
        <end position="822"/>
    </location>
</feature>
<evidence type="ECO:0000256" key="9">
    <source>
        <dbReference type="HAMAP-Rule" id="MF_01463"/>
    </source>
</evidence>
<keyword evidence="6 9" id="KW-1133">Transmembrane helix</keyword>
<dbReference type="Pfam" id="PF07549">
    <property type="entry name" value="Sec_GG"/>
    <property type="match status" value="1"/>
</dbReference>
<keyword evidence="5 9" id="KW-0653">Protein transport</keyword>
<feature type="transmembrane region" description="Helical" evidence="9">
    <location>
        <begin position="294"/>
        <end position="313"/>
    </location>
</feature>
<feature type="transmembrane region" description="Helical" evidence="9">
    <location>
        <begin position="392"/>
        <end position="417"/>
    </location>
</feature>
<dbReference type="InterPro" id="IPR005665">
    <property type="entry name" value="SecF_bac"/>
</dbReference>
<evidence type="ECO:0000256" key="5">
    <source>
        <dbReference type="ARBA" id="ARBA00022927"/>
    </source>
</evidence>
<dbReference type="SUPFAM" id="SSF82866">
    <property type="entry name" value="Multidrug efflux transporter AcrB transmembrane domain"/>
    <property type="match status" value="2"/>
</dbReference>
<feature type="compositionally biased region" description="Basic and acidic residues" evidence="11">
    <location>
        <begin position="744"/>
        <end position="771"/>
    </location>
</feature>
<evidence type="ECO:0000256" key="10">
    <source>
        <dbReference type="HAMAP-Rule" id="MF_01464"/>
    </source>
</evidence>
<feature type="domain" description="Protein translocase subunit SecDF P1" evidence="13">
    <location>
        <begin position="68"/>
        <end position="126"/>
    </location>
</feature>
<feature type="domain" description="Protein export membrane protein SecD/SecF C-terminal" evidence="12">
    <location>
        <begin position="542"/>
        <end position="724"/>
    </location>
</feature>
<dbReference type="Gene3D" id="3.30.1360.200">
    <property type="match status" value="1"/>
</dbReference>
<keyword evidence="2 9" id="KW-0813">Transport</keyword>
<evidence type="ECO:0000256" key="4">
    <source>
        <dbReference type="ARBA" id="ARBA00022692"/>
    </source>
</evidence>
<comment type="subunit">
    <text evidence="9">Forms a complex with SecF. Part of the essential Sec protein translocation apparatus which comprises SecA, SecYEG and auxiliary proteins SecDF. Other proteins may also be involved.</text>
</comment>
<comment type="similarity">
    <text evidence="10">Belongs to the SecD/SecF family. SecF subfamily.</text>
</comment>
<dbReference type="Gene3D" id="1.20.1640.10">
    <property type="entry name" value="Multidrug efflux transporter AcrB transmembrane domain"/>
    <property type="match status" value="2"/>
</dbReference>
<evidence type="ECO:0000313" key="14">
    <source>
        <dbReference type="EMBL" id="MST52142.1"/>
    </source>
</evidence>
<protein>
    <recommendedName>
        <fullName evidence="9 10">Multifunctional fusion protein</fullName>
    </recommendedName>
    <domain>
        <recommendedName>
            <fullName evidence="9">Protein translocase subunit SecD</fullName>
        </recommendedName>
    </domain>
    <domain>
        <recommendedName>
            <fullName evidence="10">Protein-export membrane protein SecF</fullName>
        </recommendedName>
    </domain>
</protein>
<evidence type="ECO:0000256" key="7">
    <source>
        <dbReference type="ARBA" id="ARBA00023010"/>
    </source>
</evidence>
<evidence type="ECO:0000256" key="2">
    <source>
        <dbReference type="ARBA" id="ARBA00022448"/>
    </source>
</evidence>
<dbReference type="NCBIfam" id="TIGR00966">
    <property type="entry name" value="transloc_SecF"/>
    <property type="match status" value="1"/>
</dbReference>
<dbReference type="InterPro" id="IPR048631">
    <property type="entry name" value="SecD_1st"/>
</dbReference>
<feature type="transmembrane region" description="Helical" evidence="9">
    <location>
        <begin position="673"/>
        <end position="692"/>
    </location>
</feature>
<organism evidence="14 15">
    <name type="scientific">Hornefia butyriciproducens</name>
    <dbReference type="NCBI Taxonomy" id="2652293"/>
    <lineage>
        <taxon>Bacteria</taxon>
        <taxon>Bacillati</taxon>
        <taxon>Bacillota</taxon>
        <taxon>Clostridia</taxon>
        <taxon>Peptostreptococcales</taxon>
        <taxon>Anaerovoracaceae</taxon>
        <taxon>Hornefia</taxon>
    </lineage>
</organism>
<dbReference type="GeneID" id="303115154"/>
<name>A0A6L5Y7X5_9FIRM</name>
<evidence type="ECO:0000256" key="3">
    <source>
        <dbReference type="ARBA" id="ARBA00022475"/>
    </source>
</evidence>
<evidence type="ECO:0000256" key="8">
    <source>
        <dbReference type="ARBA" id="ARBA00023136"/>
    </source>
</evidence>
<proteinExistence type="inferred from homology"/>
<feature type="compositionally biased region" description="Gly residues" evidence="11">
    <location>
        <begin position="798"/>
        <end position="809"/>
    </location>
</feature>
<dbReference type="InterPro" id="IPR048634">
    <property type="entry name" value="SecD_SecF_C"/>
</dbReference>
<dbReference type="Proteomes" id="UP000474676">
    <property type="component" value="Unassembled WGS sequence"/>
</dbReference>
<dbReference type="RefSeq" id="WP_154574561.1">
    <property type="nucleotide sequence ID" value="NZ_VUMZ01000006.1"/>
</dbReference>
<feature type="compositionally biased region" description="Basic residues" evidence="11">
    <location>
        <begin position="811"/>
        <end position="822"/>
    </location>
</feature>
<dbReference type="GO" id="GO:0065002">
    <property type="term" value="P:intracellular protein transmembrane transport"/>
    <property type="evidence" value="ECO:0007669"/>
    <property type="project" value="UniProtKB-UniRule"/>
</dbReference>
<feature type="transmembrane region" description="Helical" evidence="9">
    <location>
        <begin position="593"/>
        <end position="617"/>
    </location>
</feature>
<evidence type="ECO:0000256" key="11">
    <source>
        <dbReference type="SAM" id="MobiDB-lite"/>
    </source>
</evidence>
<comment type="subcellular location">
    <subcellularLocation>
        <location evidence="1 9">Cell membrane</location>
        <topology evidence="1 9">Multi-pass membrane protein</topology>
    </subcellularLocation>
</comment>
<dbReference type="PANTHER" id="PTHR30081:SF1">
    <property type="entry name" value="PROTEIN TRANSLOCASE SUBUNIT SECD"/>
    <property type="match status" value="1"/>
</dbReference>
<keyword evidence="15" id="KW-1185">Reference proteome</keyword>
<dbReference type="InterPro" id="IPR005791">
    <property type="entry name" value="SecD"/>
</dbReference>
<dbReference type="GO" id="GO:0005886">
    <property type="term" value="C:plasma membrane"/>
    <property type="evidence" value="ECO:0007669"/>
    <property type="project" value="UniProtKB-SubCell"/>
</dbReference>
<keyword evidence="4 9" id="KW-0812">Transmembrane</keyword>
<dbReference type="InterPro" id="IPR022645">
    <property type="entry name" value="SecD/SecF_bac"/>
</dbReference>
<evidence type="ECO:0000259" key="13">
    <source>
        <dbReference type="Pfam" id="PF21760"/>
    </source>
</evidence>
<evidence type="ECO:0000259" key="12">
    <source>
        <dbReference type="Pfam" id="PF02355"/>
    </source>
</evidence>
<dbReference type="NCBIfam" id="TIGR00916">
    <property type="entry name" value="2A0604s01"/>
    <property type="match status" value="2"/>
</dbReference>
<gene>
    <name evidence="10 14" type="primary">secF</name>
    <name evidence="9" type="synonym">secD</name>
    <name evidence="14" type="ORF">FYJ64_07430</name>
</gene>
<dbReference type="NCBIfam" id="TIGR01129">
    <property type="entry name" value="secD"/>
    <property type="match status" value="1"/>
</dbReference>
<feature type="transmembrane region" description="Helical" evidence="9">
    <location>
        <begin position="451"/>
        <end position="469"/>
    </location>
</feature>
<dbReference type="InterPro" id="IPR022813">
    <property type="entry name" value="SecD/SecF_arch_bac"/>
</dbReference>
<dbReference type="Pfam" id="PF02355">
    <property type="entry name" value="SecD_SecF_C"/>
    <property type="match status" value="2"/>
</dbReference>
<feature type="transmembrane region" description="Helical" evidence="9">
    <location>
        <begin position="319"/>
        <end position="340"/>
    </location>
</feature>
<dbReference type="EMBL" id="VUMZ01000006">
    <property type="protein sequence ID" value="MST52142.1"/>
    <property type="molecule type" value="Genomic_DNA"/>
</dbReference>
<dbReference type="InterPro" id="IPR055344">
    <property type="entry name" value="SecD_SecF_C_bact"/>
</dbReference>
<keyword evidence="3 9" id="KW-1003">Cell membrane</keyword>
<dbReference type="GO" id="GO:0043952">
    <property type="term" value="P:protein transport by the Sec complex"/>
    <property type="evidence" value="ECO:0007669"/>
    <property type="project" value="UniProtKB-UniRule"/>
</dbReference>
<evidence type="ECO:0000313" key="15">
    <source>
        <dbReference type="Proteomes" id="UP000474676"/>
    </source>
</evidence>
<comment type="caution">
    <text evidence="9">Lacks conserved residue(s) required for the propagation of feature annotation.</text>
</comment>
<comment type="caution">
    <text evidence="14">The sequence shown here is derived from an EMBL/GenBank/DDBJ whole genome shotgun (WGS) entry which is preliminary data.</text>
</comment>
<dbReference type="AlphaFoldDB" id="A0A6L5Y7X5"/>
<feature type="transmembrane region" description="Helical" evidence="9">
    <location>
        <begin position="698"/>
        <end position="721"/>
    </location>
</feature>
<dbReference type="Pfam" id="PF21760">
    <property type="entry name" value="SecD_1st"/>
    <property type="match status" value="1"/>
</dbReference>
<dbReference type="GO" id="GO:0006605">
    <property type="term" value="P:protein targeting"/>
    <property type="evidence" value="ECO:0007669"/>
    <property type="project" value="UniProtKB-UniRule"/>
</dbReference>
<dbReference type="GO" id="GO:0015450">
    <property type="term" value="F:protein-transporting ATPase activity"/>
    <property type="evidence" value="ECO:0007669"/>
    <property type="project" value="InterPro"/>
</dbReference>
<evidence type="ECO:0000256" key="1">
    <source>
        <dbReference type="ARBA" id="ARBA00004651"/>
    </source>
</evidence>
<feature type="transmembrane region" description="Helical" evidence="9">
    <location>
        <begin position="623"/>
        <end position="645"/>
    </location>
</feature>
<keyword evidence="7 9" id="KW-0811">Translocation</keyword>
<feature type="transmembrane region" description="Helical" evidence="9">
    <location>
        <begin position="361"/>
        <end position="380"/>
    </location>
</feature>
<feature type="transmembrane region" description="Helical" evidence="9">
    <location>
        <begin position="267"/>
        <end position="287"/>
    </location>
</feature>
<reference evidence="14 15" key="1">
    <citation type="submission" date="2019-08" db="EMBL/GenBank/DDBJ databases">
        <title>In-depth cultivation of the pig gut microbiome towards novel bacterial diversity and tailored functional studies.</title>
        <authorList>
            <person name="Wylensek D."/>
            <person name="Hitch T.C.A."/>
            <person name="Clavel T."/>
        </authorList>
    </citation>
    <scope>NUCLEOTIDE SEQUENCE [LARGE SCALE GENOMIC DNA]</scope>
    <source>
        <strain evidence="14 15">WCA-MUC-591-APC-3H</strain>
    </source>
</reference>
<dbReference type="PANTHER" id="PTHR30081">
    <property type="entry name" value="PROTEIN-EXPORT MEMBRANE PROTEIN SEC"/>
    <property type="match status" value="1"/>
</dbReference>
<feature type="transmembrane region" description="Helical" evidence="9">
    <location>
        <begin position="569"/>
        <end position="586"/>
    </location>
</feature>
<comment type="similarity">
    <text evidence="9">Belongs to the SecD/SecF family. SecD subfamily.</text>
</comment>
<dbReference type="Gene3D" id="3.30.70.3400">
    <property type="match status" value="1"/>
</dbReference>
<feature type="domain" description="Protein export membrane protein SecD/SecF C-terminal" evidence="12">
    <location>
        <begin position="256"/>
        <end position="411"/>
    </location>
</feature>
<dbReference type="HAMAP" id="MF_01464_B">
    <property type="entry name" value="SecF_B"/>
    <property type="match status" value="1"/>
</dbReference>
<sequence length="822" mass="88853">MSSKFRKILSVLIIALVAFGAYVSFFGLGPVDNIKDSLKYGLDIDGGVYVVMEAQTGKMTGTKLKETMEQTQQVINKRVNAMGVSEASVNIEGENRLRIEMPGVKDAKTAINRIGDTAKLRFTLADGTQYLTGDDVKTASAETDSEHGGYKIIMKFSSKGQEKFAQATRLAAAGNVNATVKDDSGNTADPTSVVIWLDDKVLTAPTVTGEINNDSCEIYQQNGGYSKTEAQETAALIRGGALPVSLTEVESSVRTASIGANALDKSIVAGGIGLLLVFILMILMYNVLGLFADIALCLYVILVLWIMSAMGAVLTLPGIAGIVLDIGMAVDANVIIFSRIKEEIGLGRSIRVAVDQGFKHALVTVLDAQITTLIAAVVLYELGSTTVKGFAVTLMIGIIVSIFTAVIITQIFVGALADSKFAKNTFFGCRPDGTPKKLVRKEFHFIEKRKIFYCISGAVIVIGLVTLGIRGFNYGIDFTGGTMIQMDLGKKVAISDVEKTIRQYHLNPEIVYSGADQHQVIIKTTKALNANARASVQQTIEKKYDLNKKSVVASEEFGPSIGKELRNNAVKAILIAALFMLLYIIFRFKTWRYGVAAIAGIGHDVLVLIAVYAVFRIQVNNPFIAAILTVVGYSINDTIVIFDRVRENSKMLRQKPVMELLDHSINQTLDRSIMTSMTTVIATVPLLILVSAQLSQFVLPLMIGVLVGTYSSICLCSPLYYEFNRRAEASRYLAQQKARKRIEAKKSSKKSEKKAVEAPKTEVSKITEKTSDAGIAAGDTSTGQEAEAPKNGNKSGKKSGGNGKKGTGGSKSRKKKKGSKRR</sequence>
<accession>A0A6L5Y7X5</accession>
<dbReference type="PRINTS" id="PR01755">
    <property type="entry name" value="SECFTRNLCASE"/>
</dbReference>
<dbReference type="InterPro" id="IPR022646">
    <property type="entry name" value="SecD/SecF_CS"/>
</dbReference>